<dbReference type="HOGENOM" id="CLU_117683_1_0_6"/>
<sequence>MNRPLIIDSPTLQSVRQRYLSATFTFVFWVIWIFLWTPLITLLGWFFGLDLVYIEMIKLEGYKSVIADFGLFLICVTGIGGILGIWAAYNFFRFKDLERRAALDPVNNRQLATFFGVDPQILAKQQKAQCLSVSFDSQGHIIASKQIDPALQPGSPSLSKP</sequence>
<dbReference type="Pfam" id="PF13994">
    <property type="entry name" value="PgaD"/>
    <property type="match status" value="1"/>
</dbReference>
<name>G0A375_METMM</name>
<keyword evidence="1" id="KW-1133">Transmembrane helix</keyword>
<evidence type="ECO:0008006" key="4">
    <source>
        <dbReference type="Google" id="ProtNLM"/>
    </source>
</evidence>
<feature type="transmembrane region" description="Helical" evidence="1">
    <location>
        <begin position="26"/>
        <end position="49"/>
    </location>
</feature>
<dbReference type="NCBIfam" id="TIGR03940">
    <property type="entry name" value="PGA_PgaD"/>
    <property type="match status" value="1"/>
</dbReference>
<dbReference type="AlphaFoldDB" id="G0A375"/>
<evidence type="ECO:0000256" key="1">
    <source>
        <dbReference type="SAM" id="Phobius"/>
    </source>
</evidence>
<reference evidence="3" key="3">
    <citation type="submission" date="2011-05" db="EMBL/GenBank/DDBJ databases">
        <title>Complete sequence of Methylomonas methanica MC09.</title>
        <authorList>
            <consortium name="US DOE Joint Genome Institute"/>
            <person name="Lucas S."/>
            <person name="Han J."/>
            <person name="Lapidus A."/>
            <person name="Cheng J.-F."/>
            <person name="Goodwin L."/>
            <person name="Pitluck S."/>
            <person name="Peters L."/>
            <person name="Mikhailova N."/>
            <person name="Teshima H."/>
            <person name="Han C."/>
            <person name="Tapia R."/>
            <person name="Land M."/>
            <person name="Hauser L."/>
            <person name="Kyrpides N."/>
            <person name="Ivanova N."/>
            <person name="Pagani I."/>
            <person name="Stein L."/>
            <person name="Woyke T."/>
        </authorList>
    </citation>
    <scope>NUCLEOTIDE SEQUENCE [LARGE SCALE GENOMIC DNA]</scope>
    <source>
        <strain evidence="3">MC09</strain>
    </source>
</reference>
<evidence type="ECO:0000313" key="2">
    <source>
        <dbReference type="EMBL" id="AEF99007.1"/>
    </source>
</evidence>
<protein>
    <recommendedName>
        <fullName evidence="4">Poly-beta-1,6-N-acetyl-D-glucosamine biosynthesis protein PgaD</fullName>
    </recommendedName>
</protein>
<dbReference type="RefSeq" id="WP_013817278.1">
    <property type="nucleotide sequence ID" value="NC_015572.1"/>
</dbReference>
<keyword evidence="3" id="KW-1185">Reference proteome</keyword>
<evidence type="ECO:0000313" key="3">
    <source>
        <dbReference type="Proteomes" id="UP000008888"/>
    </source>
</evidence>
<dbReference type="GO" id="GO:0043709">
    <property type="term" value="P:cell adhesion involved in single-species biofilm formation"/>
    <property type="evidence" value="ECO:0007669"/>
    <property type="project" value="InterPro"/>
</dbReference>
<feature type="transmembrane region" description="Helical" evidence="1">
    <location>
        <begin position="69"/>
        <end position="92"/>
    </location>
</feature>
<dbReference type="InterPro" id="IPR023829">
    <property type="entry name" value="PGA_PgaD"/>
</dbReference>
<dbReference type="OrthoDB" id="5782986at2"/>
<dbReference type="Proteomes" id="UP000008888">
    <property type="component" value="Chromosome"/>
</dbReference>
<dbReference type="EMBL" id="CP002738">
    <property type="protein sequence ID" value="AEF99007.1"/>
    <property type="molecule type" value="Genomic_DNA"/>
</dbReference>
<proteinExistence type="predicted"/>
<reference key="2">
    <citation type="submission" date="2011-05" db="EMBL/GenBank/DDBJ databases">
        <title>Complete genome sequence of the aerobic marine methanotroph Methylomonas methanica MC09.</title>
        <authorList>
            <person name="Boden R."/>
            <person name="Cunliffe M."/>
            <person name="Scanlan J."/>
            <person name="Moussard H."/>
            <person name="Kits K.D."/>
            <person name="Klotz M."/>
            <person name="Jetten M."/>
            <person name="Vuilleumier S."/>
            <person name="Han J."/>
            <person name="Peters L."/>
            <person name="Mikhailova N."/>
            <person name="Teshima H."/>
            <person name="Tapia R."/>
            <person name="Kyrpides N."/>
            <person name="Ivanova N."/>
            <person name="Pagani I."/>
            <person name="Cheng J.-F."/>
            <person name="Goodwin L."/>
            <person name="Han C."/>
            <person name="Hauser L."/>
            <person name="Land M."/>
            <person name="Lapidus A."/>
            <person name="Lucas S."/>
            <person name="Pitluck S."/>
            <person name="Woyke T."/>
            <person name="Stein L.Y."/>
            <person name="Murrell C."/>
        </authorList>
    </citation>
    <scope>NUCLEOTIDE SEQUENCE</scope>
    <source>
        <strain>MC09</strain>
    </source>
</reference>
<reference evidence="2 3" key="1">
    <citation type="journal article" date="2011" name="J. Bacteriol.">
        <title>Complete Genome Sequence of the Aerobic Marine Methanotroph Methylomonas methanica MC09.</title>
        <authorList>
            <person name="Boden R."/>
            <person name="Cunliffe M."/>
            <person name="Scanlan J."/>
            <person name="Moussard H."/>
            <person name="Kits K.D."/>
            <person name="Klotz M.G."/>
            <person name="Jetten M.S."/>
            <person name="Vuilleumier S."/>
            <person name="Han J."/>
            <person name="Peters L."/>
            <person name="Mikhailova N."/>
            <person name="Teshima H."/>
            <person name="Tapia R."/>
            <person name="Kyrpides N."/>
            <person name="Ivanova N."/>
            <person name="Pagani I."/>
            <person name="Cheng J.F."/>
            <person name="Goodwin L."/>
            <person name="Han C."/>
            <person name="Hauser L."/>
            <person name="Land M.L."/>
            <person name="Lapidus A."/>
            <person name="Lucas S."/>
            <person name="Pitluck S."/>
            <person name="Woyke T."/>
            <person name="Stein L."/>
            <person name="Murrell J.C."/>
        </authorList>
    </citation>
    <scope>NUCLEOTIDE SEQUENCE [LARGE SCALE GENOMIC DNA]</scope>
    <source>
        <strain evidence="2 3">MC09</strain>
    </source>
</reference>
<dbReference type="KEGG" id="mmt:Metme_0563"/>
<organism evidence="2 3">
    <name type="scientific">Methylomonas methanica (strain DSM 25384 / MC09)</name>
    <dbReference type="NCBI Taxonomy" id="857087"/>
    <lineage>
        <taxon>Bacteria</taxon>
        <taxon>Pseudomonadati</taxon>
        <taxon>Pseudomonadota</taxon>
        <taxon>Gammaproteobacteria</taxon>
        <taxon>Methylococcales</taxon>
        <taxon>Methylococcaceae</taxon>
        <taxon>Methylomonas</taxon>
    </lineage>
</organism>
<keyword evidence="1" id="KW-0472">Membrane</keyword>
<dbReference type="STRING" id="857087.Metme_0563"/>
<accession>G0A375</accession>
<gene>
    <name evidence="2" type="ordered locus">Metme_0563</name>
</gene>
<keyword evidence="1" id="KW-0812">Transmembrane</keyword>
<dbReference type="eggNOG" id="COG3658">
    <property type="taxonomic scope" value="Bacteria"/>
</dbReference>